<reference evidence="1 2" key="1">
    <citation type="submission" date="2024-09" db="EMBL/GenBank/DDBJ databases">
        <authorList>
            <person name="Sun Q."/>
            <person name="Mori K."/>
        </authorList>
    </citation>
    <scope>NUCLEOTIDE SEQUENCE [LARGE SCALE GENOMIC DNA]</scope>
    <source>
        <strain evidence="1 2">KCTC 23076</strain>
    </source>
</reference>
<evidence type="ECO:0000313" key="2">
    <source>
        <dbReference type="Proteomes" id="UP001589896"/>
    </source>
</evidence>
<protein>
    <submittedName>
        <fullName evidence="1">Uncharacterized protein</fullName>
    </submittedName>
</protein>
<keyword evidence="2" id="KW-1185">Reference proteome</keyword>
<accession>A0ABV6S0V5</accession>
<evidence type="ECO:0000313" key="1">
    <source>
        <dbReference type="EMBL" id="MFC0682871.1"/>
    </source>
</evidence>
<comment type="caution">
    <text evidence="1">The sequence shown here is derived from an EMBL/GenBank/DDBJ whole genome shotgun (WGS) entry which is preliminary data.</text>
</comment>
<organism evidence="1 2">
    <name type="scientific">Lysobacter korlensis</name>
    <dbReference type="NCBI Taxonomy" id="553636"/>
    <lineage>
        <taxon>Bacteria</taxon>
        <taxon>Pseudomonadati</taxon>
        <taxon>Pseudomonadota</taxon>
        <taxon>Gammaproteobacteria</taxon>
        <taxon>Lysobacterales</taxon>
        <taxon>Lysobacteraceae</taxon>
        <taxon>Lysobacter</taxon>
    </lineage>
</organism>
<dbReference type="EMBL" id="JBHLTG010000022">
    <property type="protein sequence ID" value="MFC0682871.1"/>
    <property type="molecule type" value="Genomic_DNA"/>
</dbReference>
<dbReference type="RefSeq" id="WP_386677312.1">
    <property type="nucleotide sequence ID" value="NZ_JBHLTG010000022.1"/>
</dbReference>
<proteinExistence type="predicted"/>
<gene>
    <name evidence="1" type="ORF">ACFFGH_33990</name>
</gene>
<sequence length="56" mass="5936">MGILLLAGGVPMQLESALALAKRDWRDLLAAAGLANADWPVVLQRALAPELLQNEA</sequence>
<dbReference type="Proteomes" id="UP001589896">
    <property type="component" value="Unassembled WGS sequence"/>
</dbReference>
<name>A0ABV6S0V5_9GAMM</name>